<sequence length="51" mass="5761">MSLITLLVVAVIIVIIITAATIISVNRAYAFKHTIDEKPQQSFRQNDDKFN</sequence>
<keyword evidence="1" id="KW-1133">Transmembrane helix</keyword>
<name>A0AAX3WSF7_9BACI</name>
<evidence type="ECO:0000256" key="1">
    <source>
        <dbReference type="SAM" id="Phobius"/>
    </source>
</evidence>
<reference evidence="2 4" key="1">
    <citation type="submission" date="2019-11" db="EMBL/GenBank/DDBJ databases">
        <title>Whole Genome Sequencing and Comparative Genomic Analyses of Lysinibacillus pakistanensis LZH-9, a Halotolerant Strain with Excellent COD Removal Capability.</title>
        <authorList>
            <person name="Zhou H."/>
        </authorList>
    </citation>
    <scope>NUCLEOTIDE SEQUENCE [LARGE SCALE GENOMIC DNA]</scope>
    <source>
        <strain evidence="2 4">LZH-9</strain>
    </source>
</reference>
<feature type="transmembrane region" description="Helical" evidence="1">
    <location>
        <begin position="6"/>
        <end position="25"/>
    </location>
</feature>
<evidence type="ECO:0000313" key="3">
    <source>
        <dbReference type="EMBL" id="WHY50610.1"/>
    </source>
</evidence>
<evidence type="ECO:0000313" key="4">
    <source>
        <dbReference type="Proteomes" id="UP000373269"/>
    </source>
</evidence>
<gene>
    <name evidence="3" type="primary">ytzI</name>
    <name evidence="2" type="ORF">GDS87_18560</name>
    <name evidence="3" type="ORF">QNH24_20105</name>
</gene>
<dbReference type="NCBIfam" id="NF033232">
    <property type="entry name" value="small_YtzI"/>
    <property type="match status" value="1"/>
</dbReference>
<dbReference type="Proteomes" id="UP000373269">
    <property type="component" value="Chromosome"/>
</dbReference>
<dbReference type="Proteomes" id="UP001178322">
    <property type="component" value="Chromosome"/>
</dbReference>
<keyword evidence="1" id="KW-0812">Transmembrane</keyword>
<proteinExistence type="predicted"/>
<dbReference type="AlphaFoldDB" id="A0AAX3WSF7"/>
<reference evidence="3" key="2">
    <citation type="submission" date="2023-05" db="EMBL/GenBank/DDBJ databases">
        <title>Comparative genomics of Bacillaceae isolates and their secondary metabolite potential.</title>
        <authorList>
            <person name="Song L."/>
            <person name="Nielsen L.J."/>
            <person name="Mohite O."/>
            <person name="Xu X."/>
            <person name="Weber T."/>
            <person name="Kovacs A.T."/>
        </authorList>
    </citation>
    <scope>NUCLEOTIDE SEQUENCE</scope>
    <source>
        <strain evidence="3">LY1</strain>
    </source>
</reference>
<evidence type="ECO:0000313" key="5">
    <source>
        <dbReference type="Proteomes" id="UP001178322"/>
    </source>
</evidence>
<dbReference type="InterPro" id="IPR047753">
    <property type="entry name" value="YtzI-like"/>
</dbReference>
<dbReference type="EMBL" id="CP045835">
    <property type="protein sequence ID" value="QGG52816.1"/>
    <property type="molecule type" value="Genomic_DNA"/>
</dbReference>
<evidence type="ECO:0000313" key="2">
    <source>
        <dbReference type="EMBL" id="QGG52816.1"/>
    </source>
</evidence>
<accession>A0AAX3WSF7</accession>
<organism evidence="3 5">
    <name type="scientific">Lysinibacillus pakistanensis</name>
    <dbReference type="NCBI Taxonomy" id="759811"/>
    <lineage>
        <taxon>Bacteria</taxon>
        <taxon>Bacillati</taxon>
        <taxon>Bacillota</taxon>
        <taxon>Bacilli</taxon>
        <taxon>Bacillales</taxon>
        <taxon>Bacillaceae</taxon>
        <taxon>Lysinibacillus</taxon>
    </lineage>
</organism>
<dbReference type="EMBL" id="CP126101">
    <property type="protein sequence ID" value="WHY50610.1"/>
    <property type="molecule type" value="Genomic_DNA"/>
</dbReference>
<keyword evidence="4" id="KW-1185">Reference proteome</keyword>
<protein>
    <submittedName>
        <fullName evidence="3">YtzI protein</fullName>
    </submittedName>
</protein>
<dbReference type="RefSeq" id="WP_283869263.1">
    <property type="nucleotide sequence ID" value="NZ_CP045835.1"/>
</dbReference>
<keyword evidence="1" id="KW-0472">Membrane</keyword>